<dbReference type="GO" id="GO:0003887">
    <property type="term" value="F:DNA-directed DNA polymerase activity"/>
    <property type="evidence" value="ECO:0007669"/>
    <property type="project" value="UniProtKB-KW"/>
</dbReference>
<name>H3RG92_PANSE</name>
<evidence type="ECO:0000313" key="3">
    <source>
        <dbReference type="EMBL" id="EHT99707.1"/>
    </source>
</evidence>
<dbReference type="Proteomes" id="UP000192380">
    <property type="component" value="Chromosome"/>
</dbReference>
<evidence type="ECO:0000313" key="4">
    <source>
        <dbReference type="Proteomes" id="UP000005050"/>
    </source>
</evidence>
<gene>
    <name evidence="3" type="ORF">CKS_1649</name>
    <name evidence="2" type="ORF">DSJ_07195</name>
</gene>
<dbReference type="AlphaFoldDB" id="H3RG92"/>
<keyword evidence="5" id="KW-1185">Reference proteome</keyword>
<proteinExistence type="predicted"/>
<evidence type="ECO:0000259" key="1">
    <source>
        <dbReference type="SMART" id="SM00482"/>
    </source>
</evidence>
<dbReference type="EMBL" id="AHIE01000024">
    <property type="protein sequence ID" value="EHT99707.1"/>
    <property type="molecule type" value="Genomic_DNA"/>
</dbReference>
<dbReference type="OrthoDB" id="9764911at2"/>
<reference evidence="3 4" key="1">
    <citation type="journal article" date="2012" name="Mol. Microbiol.">
        <title>The genetic and structural basis of two distinct terminal side branch residues in stewartan and amylovoran exopolysaccharides and their potential role in host adaptation.</title>
        <authorList>
            <person name="Wang X."/>
            <person name="Yang F."/>
            <person name="von Bodman S.B."/>
        </authorList>
    </citation>
    <scope>NUCLEOTIDE SEQUENCE [LARGE SCALE GENOMIC DNA]</scope>
    <source>
        <strain evidence="3 4">DC283</strain>
    </source>
</reference>
<dbReference type="GO" id="GO:0003677">
    <property type="term" value="F:DNA binding"/>
    <property type="evidence" value="ECO:0007669"/>
    <property type="project" value="InterPro"/>
</dbReference>
<reference evidence="3" key="2">
    <citation type="submission" date="2012-01" db="EMBL/GenBank/DDBJ databases">
        <authorList>
            <person name="Biehl B.S."/>
            <person name="Ding Y."/>
            <person name="Dugan-Rocha S.P."/>
            <person name="Gibbs R.A."/>
            <person name="Glasner J.D."/>
            <person name="Kovar C."/>
            <person name="Muzny D.M."/>
            <person name="Neeno-Eckwall E.C."/>
            <person name="Perna N.T."/>
            <person name="Qin X."/>
            <person name="von Bodman S.B."/>
            <person name="Weinstock G.M."/>
        </authorList>
    </citation>
    <scope>NUCLEOTIDE SEQUENCE</scope>
    <source>
        <strain evidence="3">DC283</strain>
    </source>
</reference>
<dbReference type="Proteomes" id="UP000005050">
    <property type="component" value="Unassembled WGS sequence"/>
</dbReference>
<keyword evidence="3" id="KW-0808">Transferase</keyword>
<dbReference type="STRING" id="660596.DSJ_07195"/>
<dbReference type="InterPro" id="IPR036397">
    <property type="entry name" value="RNaseH_sf"/>
</dbReference>
<evidence type="ECO:0000313" key="2">
    <source>
        <dbReference type="EMBL" id="ARF49148.1"/>
    </source>
</evidence>
<reference evidence="2 5" key="3">
    <citation type="submission" date="2016-10" db="EMBL/GenBank/DDBJ databases">
        <title>Complete Genome Assembly of Pantoea stewartii subsp. stewartii DC283, a Corn Pathogen.</title>
        <authorList>
            <person name="Duong D.A."/>
            <person name="Stevens A.M."/>
            <person name="Jensen R.V."/>
        </authorList>
    </citation>
    <scope>NUCLEOTIDE SEQUENCE [LARGE SCALE GENOMIC DNA]</scope>
    <source>
        <strain evidence="2 5">DC283</strain>
    </source>
</reference>
<dbReference type="Gene3D" id="3.30.420.10">
    <property type="entry name" value="Ribonuclease H-like superfamily/Ribonuclease H"/>
    <property type="match status" value="1"/>
</dbReference>
<feature type="domain" description="DNA-directed DNA polymerase family A palm" evidence="1">
    <location>
        <begin position="369"/>
        <end position="664"/>
    </location>
</feature>
<dbReference type="EMBL" id="CP017581">
    <property type="protein sequence ID" value="ARF49148.1"/>
    <property type="molecule type" value="Genomic_DNA"/>
</dbReference>
<protein>
    <submittedName>
        <fullName evidence="2">DNA polymerase I</fullName>
    </submittedName>
    <submittedName>
        <fullName evidence="3">DNA-directed DNA polymerase</fullName>
    </submittedName>
</protein>
<accession>H3RG92</accession>
<dbReference type="InterPro" id="IPR043502">
    <property type="entry name" value="DNA/RNA_pol_sf"/>
</dbReference>
<sequence>MSKILWLDLETYSETPIKNGTHAYAENVEIMLYAWAIDSDPVQVWDVTANAKIPLELRLALKNPDVLIYAHNSHFDRTVLNHAMPGVAAGGVDRWRDTMVRALAHGLPGSLGDLCDILSVSQDKAKDKAGKQLIQLFCKPRPKNSTIRRATAKTHPVEWQRFVEYAGLDIDAMREIDKKLPTWNYSGQELALWHRDQRINDRGVFMDVQLAEAAVTAVEMEQKVLAKRTRELTDNEVQAATQRDAMLKHIAEAFGIELPDMQASTLQRRVNDPDLPFELRELLAIRLQASSTSTSKYKTLMKGVSRDGRLRGTQQFCGASRTGRWAGRLFQPQNLPRPRLKQNDIDCGIEALKAGCADLLYDDVMQLTSSALRGCIMAPAGKKLVVSDLSNIEGRVLAWLAGEKWKLQAFRDYDTIIGTDEKGEAIRAGHDLYKLAYAKSFGVHPDEVDKDQRQVGKVQELALGYEGGVGAFLTFSLAYNIDLEEMASAAIANIPRNILDEAVRAYEWAVKQKRTYGLPKRAYVVCDSFKRLWREAHAATFSFWKKIDQATRRAIATPGITISCRKLKLRRDGSWLRIQLPSGRAVCYPGARIDDSGKISYMGINTYSRKWQRLQTYGGKLAENVTQATARDVMAANMPGVEDNGYDIILTVHDEVLTEAPDTTDYSHEHLSTLLATNPEWALDLPLSAGGFEARHYRKE</sequence>
<dbReference type="InterPro" id="IPR012337">
    <property type="entry name" value="RNaseH-like_sf"/>
</dbReference>
<keyword evidence="3" id="KW-0548">Nucleotidyltransferase</keyword>
<dbReference type="GO" id="GO:0006260">
    <property type="term" value="P:DNA replication"/>
    <property type="evidence" value="ECO:0007669"/>
    <property type="project" value="InterPro"/>
</dbReference>
<dbReference type="RefSeq" id="WP_006120533.1">
    <property type="nucleotide sequence ID" value="NZ_AHIE01000024.1"/>
</dbReference>
<dbReference type="Gene3D" id="1.10.150.20">
    <property type="entry name" value="5' to 3' exonuclease, C-terminal subdomain"/>
    <property type="match status" value="1"/>
</dbReference>
<dbReference type="InterPro" id="IPR001098">
    <property type="entry name" value="DNA-dir_DNA_pol_A_palm_dom"/>
</dbReference>
<dbReference type="KEGG" id="pstw:DSJ_07195"/>
<evidence type="ECO:0000313" key="5">
    <source>
        <dbReference type="Proteomes" id="UP000192380"/>
    </source>
</evidence>
<dbReference type="SUPFAM" id="SSF56672">
    <property type="entry name" value="DNA/RNA polymerases"/>
    <property type="match status" value="1"/>
</dbReference>
<dbReference type="PATRIC" id="fig|660596.6.peg.3195"/>
<dbReference type="SUPFAM" id="SSF53098">
    <property type="entry name" value="Ribonuclease H-like"/>
    <property type="match status" value="1"/>
</dbReference>
<dbReference type="SMART" id="SM00482">
    <property type="entry name" value="POLAc"/>
    <property type="match status" value="1"/>
</dbReference>
<keyword evidence="3" id="KW-0239">DNA-directed DNA polymerase</keyword>
<organism evidence="3 4">
    <name type="scientific">Pantoea stewartii subsp. stewartii DC283</name>
    <dbReference type="NCBI Taxonomy" id="660596"/>
    <lineage>
        <taxon>Bacteria</taxon>
        <taxon>Pseudomonadati</taxon>
        <taxon>Pseudomonadota</taxon>
        <taxon>Gammaproteobacteria</taxon>
        <taxon>Enterobacterales</taxon>
        <taxon>Erwiniaceae</taxon>
        <taxon>Pantoea</taxon>
    </lineage>
</organism>